<accession>A0A0K3CKZ6</accession>
<sequence>MSTTASTSSPASPAAPPRPDERIPLSSVPDVAKLFPPLIQDVLEDETARGDAGAYYDELEQLYWMYSGWEEVLENYKRDIQEYVAQEEQFNADEVRAAHGTMRDWGRVQARRPQLEDLRRELRIRARGPAGLAKLRELHFARHPVLDPAERLASLPSVRSRRVGFAKITLLLKNSVNALTGAPAIRL</sequence>
<evidence type="ECO:0000256" key="1">
    <source>
        <dbReference type="SAM" id="Coils"/>
    </source>
</evidence>
<organism evidence="3 5">
    <name type="scientific">Rhodotorula toruloides</name>
    <name type="common">Yeast</name>
    <name type="synonym">Rhodosporidium toruloides</name>
    <dbReference type="NCBI Taxonomy" id="5286"/>
    <lineage>
        <taxon>Eukaryota</taxon>
        <taxon>Fungi</taxon>
        <taxon>Dikarya</taxon>
        <taxon>Basidiomycota</taxon>
        <taxon>Pucciniomycotina</taxon>
        <taxon>Microbotryomycetes</taxon>
        <taxon>Sporidiobolales</taxon>
        <taxon>Sporidiobolaceae</taxon>
        <taxon>Rhodotorula</taxon>
    </lineage>
</organism>
<feature type="coiled-coil region" evidence="1">
    <location>
        <begin position="66"/>
        <end position="93"/>
    </location>
</feature>
<gene>
    <name evidence="3" type="primary">FGENESH: predicted gene_7.122</name>
    <name evidence="4" type="ORF">AAT19DRAFT_15236</name>
    <name evidence="3" type="ORF">BN2166_0037370</name>
</gene>
<dbReference type="Proteomes" id="UP000199069">
    <property type="component" value="Unassembled WGS sequence"/>
</dbReference>
<keyword evidence="5" id="KW-1185">Reference proteome</keyword>
<feature type="compositionally biased region" description="Low complexity" evidence="2">
    <location>
        <begin position="1"/>
        <end position="12"/>
    </location>
</feature>
<dbReference type="EMBL" id="CWKI01000007">
    <property type="protein sequence ID" value="CTR07876.1"/>
    <property type="molecule type" value="Genomic_DNA"/>
</dbReference>
<evidence type="ECO:0000313" key="6">
    <source>
        <dbReference type="Proteomes" id="UP000239560"/>
    </source>
</evidence>
<evidence type="ECO:0000313" key="3">
    <source>
        <dbReference type="EMBL" id="CTR07876.1"/>
    </source>
</evidence>
<evidence type="ECO:0000313" key="5">
    <source>
        <dbReference type="Proteomes" id="UP000199069"/>
    </source>
</evidence>
<dbReference type="AlphaFoldDB" id="A0A0K3CKZ6"/>
<name>A0A0K3CKZ6_RHOTO</name>
<reference evidence="4 6" key="2">
    <citation type="journal article" date="2018" name="Elife">
        <title>Functional genomics of lipid metabolism in the oleaginous yeast Rhodosporidium toruloides.</title>
        <authorList>
            <person name="Coradetti S.T."/>
            <person name="Pinel D."/>
            <person name="Geiselman G."/>
            <person name="Ito M."/>
            <person name="Mondo S."/>
            <person name="Reilly M.C."/>
            <person name="Cheng Y.F."/>
            <person name="Bauer S."/>
            <person name="Grigoriev I."/>
            <person name="Gladden J.M."/>
            <person name="Simmons B.A."/>
            <person name="Brem R."/>
            <person name="Arkin A.P."/>
            <person name="Skerker J.M."/>
        </authorList>
    </citation>
    <scope>NUCLEOTIDE SEQUENCE [LARGE SCALE GENOMIC DNA]</scope>
    <source>
        <strain evidence="4 6">NBRC 0880</strain>
    </source>
</reference>
<dbReference type="EMBL" id="LCTV02000007">
    <property type="protein sequence ID" value="PRQ73669.1"/>
    <property type="molecule type" value="Genomic_DNA"/>
</dbReference>
<proteinExistence type="predicted"/>
<protein>
    <submittedName>
        <fullName evidence="3">Uncharacterized protein</fullName>
    </submittedName>
</protein>
<feature type="region of interest" description="Disordered" evidence="2">
    <location>
        <begin position="1"/>
        <end position="25"/>
    </location>
</feature>
<dbReference type="Proteomes" id="UP000239560">
    <property type="component" value="Unassembled WGS sequence"/>
</dbReference>
<evidence type="ECO:0000313" key="4">
    <source>
        <dbReference type="EMBL" id="PRQ73669.1"/>
    </source>
</evidence>
<evidence type="ECO:0000256" key="2">
    <source>
        <dbReference type="SAM" id="MobiDB-lite"/>
    </source>
</evidence>
<dbReference type="OrthoDB" id="10325034at2759"/>
<reference evidence="3 5" key="1">
    <citation type="submission" date="2015-07" db="EMBL/GenBank/DDBJ databases">
        <authorList>
            <person name="Cajimat M.N.B."/>
            <person name="Milazzo M.L."/>
            <person name="Fulhorst C.F."/>
        </authorList>
    </citation>
    <scope>NUCLEOTIDE SEQUENCE [LARGE SCALE GENOMIC DNA]</scope>
    <source>
        <strain evidence="3">Single colony</strain>
    </source>
</reference>
<keyword evidence="1" id="KW-0175">Coiled coil</keyword>